<dbReference type="Pfam" id="PF04937">
    <property type="entry name" value="DUF659"/>
    <property type="match status" value="1"/>
</dbReference>
<dbReference type="AlphaFoldDB" id="A0AAN8ZA11"/>
<sequence length="240" mass="27371">MGVPVFLVFSGTRKRCLLGEKLDRNKIRSKGVNPCSKVRDDVTDRVRAIIATKEEGKETSRSKKQMIVETKSPGNVPSRKCGPGFRGPPAETLKTSWLERITTRWTIIRDTWTDNKSRALIDFLVSSPSRTFFHKSVDASSYFKNNKCLCDSRFQARECCPNNYGQCSKLHRLARQMKTKSLEADPIQFDDIDMTSEWVEETEHPSPIPWPDHLGGSILDGNDLNIRQFNVVFCDPIFNL</sequence>
<evidence type="ECO:0000313" key="3">
    <source>
        <dbReference type="Proteomes" id="UP001370490"/>
    </source>
</evidence>
<accession>A0AAN8ZA11</accession>
<keyword evidence="3" id="KW-1185">Reference proteome</keyword>
<evidence type="ECO:0000259" key="1">
    <source>
        <dbReference type="Pfam" id="PF04937"/>
    </source>
</evidence>
<gene>
    <name evidence="2" type="ORF">RJ641_007657</name>
</gene>
<dbReference type="EMBL" id="JBAMMX010000015">
    <property type="protein sequence ID" value="KAK6925938.1"/>
    <property type="molecule type" value="Genomic_DNA"/>
</dbReference>
<dbReference type="InterPro" id="IPR007021">
    <property type="entry name" value="DUF659"/>
</dbReference>
<evidence type="ECO:0000313" key="2">
    <source>
        <dbReference type="EMBL" id="KAK6925938.1"/>
    </source>
</evidence>
<reference evidence="2 3" key="1">
    <citation type="submission" date="2023-12" db="EMBL/GenBank/DDBJ databases">
        <title>A high-quality genome assembly for Dillenia turbinata (Dilleniales).</title>
        <authorList>
            <person name="Chanderbali A."/>
        </authorList>
    </citation>
    <scope>NUCLEOTIDE SEQUENCE [LARGE SCALE GENOMIC DNA]</scope>
    <source>
        <strain evidence="2">LSX21</strain>
        <tissue evidence="2">Leaf</tissue>
    </source>
</reference>
<feature type="domain" description="DUF659" evidence="1">
    <location>
        <begin position="102"/>
        <end position="151"/>
    </location>
</feature>
<dbReference type="Proteomes" id="UP001370490">
    <property type="component" value="Unassembled WGS sequence"/>
</dbReference>
<name>A0AAN8ZA11_9MAGN</name>
<organism evidence="2 3">
    <name type="scientific">Dillenia turbinata</name>
    <dbReference type="NCBI Taxonomy" id="194707"/>
    <lineage>
        <taxon>Eukaryota</taxon>
        <taxon>Viridiplantae</taxon>
        <taxon>Streptophyta</taxon>
        <taxon>Embryophyta</taxon>
        <taxon>Tracheophyta</taxon>
        <taxon>Spermatophyta</taxon>
        <taxon>Magnoliopsida</taxon>
        <taxon>eudicotyledons</taxon>
        <taxon>Gunneridae</taxon>
        <taxon>Pentapetalae</taxon>
        <taxon>Dilleniales</taxon>
        <taxon>Dilleniaceae</taxon>
        <taxon>Dillenia</taxon>
    </lineage>
</organism>
<protein>
    <recommendedName>
        <fullName evidence="1">DUF659 domain-containing protein</fullName>
    </recommendedName>
</protein>
<proteinExistence type="predicted"/>
<comment type="caution">
    <text evidence="2">The sequence shown here is derived from an EMBL/GenBank/DDBJ whole genome shotgun (WGS) entry which is preliminary data.</text>
</comment>